<dbReference type="EC" id="4.2.1.113" evidence="5 6"/>
<comment type="cofactor">
    <cofactor evidence="1">
        <name>a divalent metal cation</name>
        <dbReference type="ChEBI" id="CHEBI:60240"/>
    </cofactor>
</comment>
<sequence>MKISTAKILPYNLKLKKSFRSAHETINLRPVTIIALGSDDGAWGYGELEAFTQPNYTSETQATARLIICEHLLPLLKKQELCAPEDVTRAFISVQGNQMAKAALETAVWDLFAKREQKSLAQLLAEHSHLPSRQCIPVGISLGAQTQPKKMIAAITQAAAMGYKRIKLKVTSISEVKSFCSIRRYFPELKFMLDANSSFSLQNTTQLRKLEEADIVMLEQPLAVTDFVEHAVLQKQLHVPLCLDENIFSLNDVRTAYQLGSAQAINLKLSRVGGLANALKIIRYCKAHHLLVWCGGMFEGGIGRATNLALASLSPLTFPGDISASDRYYQTDIITEDFHLKNGTLSLPHASGIGVTLKESIRQQLSKQPNILKRDL</sequence>
<evidence type="ECO:0000256" key="3">
    <source>
        <dbReference type="ARBA" id="ARBA00022842"/>
    </source>
</evidence>
<evidence type="ECO:0000259" key="7">
    <source>
        <dbReference type="SMART" id="SM00922"/>
    </source>
</evidence>
<keyword evidence="3" id="KW-0460">Magnesium</keyword>
<evidence type="ECO:0000256" key="5">
    <source>
        <dbReference type="ARBA" id="ARBA00029491"/>
    </source>
</evidence>
<dbReference type="UniPathway" id="UPA01057">
    <property type="reaction ID" value="UER00165"/>
</dbReference>
<dbReference type="SFLD" id="SFLDF00009">
    <property type="entry name" value="o-succinylbenzoate_synthase"/>
    <property type="match status" value="1"/>
</dbReference>
<keyword evidence="2" id="KW-0479">Metal-binding</keyword>
<dbReference type="Pfam" id="PF13378">
    <property type="entry name" value="MR_MLE_C"/>
    <property type="match status" value="1"/>
</dbReference>
<evidence type="ECO:0000256" key="4">
    <source>
        <dbReference type="ARBA" id="ARBA00023239"/>
    </source>
</evidence>
<feature type="domain" description="Mandelate racemase/muconate lactonizing enzyme C-terminal" evidence="7">
    <location>
        <begin position="148"/>
        <end position="240"/>
    </location>
</feature>
<dbReference type="InterPro" id="IPR029065">
    <property type="entry name" value="Enolase_C-like"/>
</dbReference>
<dbReference type="SUPFAM" id="SSF54826">
    <property type="entry name" value="Enolase N-terminal domain-like"/>
    <property type="match status" value="1"/>
</dbReference>
<dbReference type="GO" id="GO:0043748">
    <property type="term" value="F:O-succinylbenzoate synthase activity"/>
    <property type="evidence" value="ECO:0007669"/>
    <property type="project" value="UniProtKB-EC"/>
</dbReference>
<protein>
    <recommendedName>
        <fullName evidence="5 6">o-succinylbenzoate synthase</fullName>
        <ecNumber evidence="5 6">4.2.1.113</ecNumber>
    </recommendedName>
</protein>
<dbReference type="Gene3D" id="3.20.20.120">
    <property type="entry name" value="Enolase-like C-terminal domain"/>
    <property type="match status" value="1"/>
</dbReference>
<dbReference type="InterPro" id="IPR013341">
    <property type="entry name" value="Mandelate_racemase_N_dom"/>
</dbReference>
<dbReference type="GO" id="GO:0016854">
    <property type="term" value="F:racemase and epimerase activity"/>
    <property type="evidence" value="ECO:0007669"/>
    <property type="project" value="UniProtKB-ARBA"/>
</dbReference>
<dbReference type="InterPro" id="IPR013342">
    <property type="entry name" value="Mandelate_racemase_C"/>
</dbReference>
<dbReference type="SMART" id="SM00922">
    <property type="entry name" value="MR_MLE"/>
    <property type="match status" value="1"/>
</dbReference>
<evidence type="ECO:0000256" key="6">
    <source>
        <dbReference type="NCBIfam" id="TIGR01928"/>
    </source>
</evidence>
<gene>
    <name evidence="8" type="ORF">FD15_GL000382</name>
</gene>
<dbReference type="PATRIC" id="fig|1423806.3.peg.390"/>
<keyword evidence="9" id="KW-1185">Reference proteome</keyword>
<dbReference type="OrthoDB" id="9774531at2"/>
<name>A0A023CXQ3_9LACO</name>
<dbReference type="eggNOG" id="COG4948">
    <property type="taxonomic scope" value="Bacteria"/>
</dbReference>
<dbReference type="Proteomes" id="UP000050961">
    <property type="component" value="Unassembled WGS sequence"/>
</dbReference>
<dbReference type="InterPro" id="IPR029017">
    <property type="entry name" value="Enolase-like_N"/>
</dbReference>
<evidence type="ECO:0000313" key="8">
    <source>
        <dbReference type="EMBL" id="KRN06823.1"/>
    </source>
</evidence>
<dbReference type="UniPathway" id="UPA00079"/>
<dbReference type="SFLD" id="SFLDS00001">
    <property type="entry name" value="Enolase"/>
    <property type="match status" value="1"/>
</dbReference>
<keyword evidence="4" id="KW-0456">Lyase</keyword>
<evidence type="ECO:0000256" key="1">
    <source>
        <dbReference type="ARBA" id="ARBA00001968"/>
    </source>
</evidence>
<dbReference type="RefSeq" id="WP_051993307.1">
    <property type="nucleotide sequence ID" value="NZ_AYZF01000008.1"/>
</dbReference>
<dbReference type="EMBL" id="AYZF01000008">
    <property type="protein sequence ID" value="KRN06823.1"/>
    <property type="molecule type" value="Genomic_DNA"/>
</dbReference>
<accession>A0A023CXQ3</accession>
<reference evidence="8 9" key="1">
    <citation type="journal article" date="2015" name="Genome Announc.">
        <title>Expanding the biotechnology potential of lactobacilli through comparative genomics of 213 strains and associated genera.</title>
        <authorList>
            <person name="Sun Z."/>
            <person name="Harris H.M."/>
            <person name="McCann A."/>
            <person name="Guo C."/>
            <person name="Argimon S."/>
            <person name="Zhang W."/>
            <person name="Yang X."/>
            <person name="Jeffery I.B."/>
            <person name="Cooney J.C."/>
            <person name="Kagawa T.F."/>
            <person name="Liu W."/>
            <person name="Song Y."/>
            <person name="Salvetti E."/>
            <person name="Wrobel A."/>
            <person name="Rasinkangas P."/>
            <person name="Parkhill J."/>
            <person name="Rea M.C."/>
            <person name="O'Sullivan O."/>
            <person name="Ritari J."/>
            <person name="Douillard F.P."/>
            <person name="Paul Ross R."/>
            <person name="Yang R."/>
            <person name="Briner A.E."/>
            <person name="Felis G.E."/>
            <person name="de Vos W.M."/>
            <person name="Barrangou R."/>
            <person name="Klaenhammer T.R."/>
            <person name="Caufield P.W."/>
            <person name="Cui Y."/>
            <person name="Zhang H."/>
            <person name="O'Toole P.W."/>
        </authorList>
    </citation>
    <scope>NUCLEOTIDE SEQUENCE [LARGE SCALE GENOMIC DNA]</scope>
    <source>
        <strain evidence="8 9">DSM 21376</strain>
    </source>
</reference>
<dbReference type="AlphaFoldDB" id="A0A023CXQ3"/>
<organism evidence="8 9">
    <name type="scientific">Liquorilactobacillus sucicola DSM 21376 = JCM 15457</name>
    <dbReference type="NCBI Taxonomy" id="1423806"/>
    <lineage>
        <taxon>Bacteria</taxon>
        <taxon>Bacillati</taxon>
        <taxon>Bacillota</taxon>
        <taxon>Bacilli</taxon>
        <taxon>Lactobacillales</taxon>
        <taxon>Lactobacillaceae</taxon>
        <taxon>Liquorilactobacillus</taxon>
    </lineage>
</organism>
<dbReference type="Gene3D" id="3.30.390.10">
    <property type="entry name" value="Enolase-like, N-terminal domain"/>
    <property type="match status" value="1"/>
</dbReference>
<evidence type="ECO:0000313" key="9">
    <source>
        <dbReference type="Proteomes" id="UP000050961"/>
    </source>
</evidence>
<dbReference type="PANTHER" id="PTHR48073:SF5">
    <property type="entry name" value="O-SUCCINYLBENZOATE SYNTHASE"/>
    <property type="match status" value="1"/>
</dbReference>
<dbReference type="NCBIfam" id="TIGR01928">
    <property type="entry name" value="menC_lowGC_arch"/>
    <property type="match status" value="1"/>
</dbReference>
<dbReference type="GO" id="GO:0009234">
    <property type="term" value="P:menaquinone biosynthetic process"/>
    <property type="evidence" value="ECO:0007669"/>
    <property type="project" value="UniProtKB-UniRule"/>
</dbReference>
<dbReference type="PANTHER" id="PTHR48073">
    <property type="entry name" value="O-SUCCINYLBENZOATE SYNTHASE-RELATED"/>
    <property type="match status" value="1"/>
</dbReference>
<evidence type="ECO:0000256" key="2">
    <source>
        <dbReference type="ARBA" id="ARBA00022723"/>
    </source>
</evidence>
<dbReference type="InterPro" id="IPR010197">
    <property type="entry name" value="OSBS/NAAAR"/>
</dbReference>
<dbReference type="STRING" id="1423806.FD15_GL000382"/>
<dbReference type="GO" id="GO:0046872">
    <property type="term" value="F:metal ion binding"/>
    <property type="evidence" value="ECO:0007669"/>
    <property type="project" value="UniProtKB-KW"/>
</dbReference>
<proteinExistence type="predicted"/>
<dbReference type="InterPro" id="IPR036849">
    <property type="entry name" value="Enolase-like_C_sf"/>
</dbReference>
<dbReference type="Pfam" id="PF02746">
    <property type="entry name" value="MR_MLE_N"/>
    <property type="match status" value="1"/>
</dbReference>
<comment type="caution">
    <text evidence="8">The sequence shown here is derived from an EMBL/GenBank/DDBJ whole genome shotgun (WGS) entry which is preliminary data.</text>
</comment>
<dbReference type="SUPFAM" id="SSF51604">
    <property type="entry name" value="Enolase C-terminal domain-like"/>
    <property type="match status" value="1"/>
</dbReference>
<dbReference type="SFLD" id="SFLDG00180">
    <property type="entry name" value="muconate_cycloisomerase"/>
    <property type="match status" value="1"/>
</dbReference>